<feature type="transmembrane region" description="Helical" evidence="2">
    <location>
        <begin position="398"/>
        <end position="420"/>
    </location>
</feature>
<dbReference type="RefSeq" id="WP_032684763.1">
    <property type="nucleotide sequence ID" value="NZ_SHPO01000026.1"/>
</dbReference>
<sequence length="898" mass="100250">MGNLNEKRREQEHAAISVTENEPDGTSNSSEEIDSQSSKETFPESQFLLPGFLTFADLKHRFHTPTAPSGPATDNNDQFTDSMQSTNDKAADNGQATDKNTVNETHTSNGESSEGEDEDSSEASRSSASEQVSGKENDSPSDAAECRTSSNDSDSHNPAGTSPVDSSESADSSESPWNRLREQISTFVAFLATQHVLQALAMIRSVWHRRPKCPYTLYVVVMALMTAAATLFIQWGMYIEPNYENPDAADDTTKIMNSVNGQLTRFVSQMWLEEGKLNWLLNFFALGMVYLVLVFVMNRFWVATAVFGIVMSVYAVANHIKFLLRNEPILPSDLSFLSSGNGGEIASFIPKDSQTLVDNTITMLIWLTVICLIIQFVDGRRCVIPFHWWRPFRNMKTVAGNLTRLIAAGASIALLCSFTWTLSIPGAWGYEWAQSWGDSPKLWNSAEDAQVNGPTINFLRLTHPKIMDKPEGYSQETMEMLAKKYGTTASNTNKTRVNNLTDSTVIMILSETFSDPTRVPGIELTEDPMPDIRSIKETTTSGLMLSPGYGGGTANIEYQTLTGLDLALFDDSMQSTYQELVPHQKNPYSFNQIWNAEYGATGSTAFHPYFKNMYLRDTNYKKFGFDKFYTLDSKPAITHQDRIDNSPYVSDAAAYQNVIDQLTGTDHPQFVQLVTMQNHSPHTGWYNDNQFDWANITDGLSDNERWQVNTYIKGVSLTDQATADFLNQLNMMDKPITVIFYGDHLPSDYTTAAADSNNDLTLHETDYFIWSNQASSGAGSDVKLSPSKAGTNYTSPNYFMEMASEHMNAKVSPYLAFLSTVRTKLPAVERLVLGEGGFTNDTSTTYLDKNGDVVKRKDLSKQQKTLLKEYRLIQYDMTAGKGYLANTDFFNVPSTQHR</sequence>
<dbReference type="InterPro" id="IPR000917">
    <property type="entry name" value="Sulfatase_N"/>
</dbReference>
<feature type="transmembrane region" description="Helical" evidence="2">
    <location>
        <begin position="215"/>
        <end position="237"/>
    </location>
</feature>
<feature type="domain" description="Sulfatase N-terminal" evidence="3">
    <location>
        <begin position="504"/>
        <end position="807"/>
    </location>
</feature>
<dbReference type="Gene3D" id="3.40.720.10">
    <property type="entry name" value="Alkaline Phosphatase, subunit A"/>
    <property type="match status" value="1"/>
</dbReference>
<dbReference type="Proteomes" id="UP000293475">
    <property type="component" value="Unassembled WGS sequence"/>
</dbReference>
<comment type="caution">
    <text evidence="4">The sequence shown here is derived from an EMBL/GenBank/DDBJ whole genome shotgun (WGS) entry which is preliminary data.</text>
</comment>
<evidence type="ECO:0000259" key="3">
    <source>
        <dbReference type="Pfam" id="PF00884"/>
    </source>
</evidence>
<evidence type="ECO:0000256" key="1">
    <source>
        <dbReference type="SAM" id="MobiDB-lite"/>
    </source>
</evidence>
<evidence type="ECO:0000313" key="4">
    <source>
        <dbReference type="EMBL" id="TCD76827.1"/>
    </source>
</evidence>
<dbReference type="InterPro" id="IPR017850">
    <property type="entry name" value="Alkaline_phosphatase_core_sf"/>
</dbReference>
<evidence type="ECO:0000256" key="2">
    <source>
        <dbReference type="SAM" id="Phobius"/>
    </source>
</evidence>
<feature type="region of interest" description="Disordered" evidence="1">
    <location>
        <begin position="1"/>
        <end position="45"/>
    </location>
</feature>
<keyword evidence="2" id="KW-1133">Transmembrane helix</keyword>
<feature type="transmembrane region" description="Helical" evidence="2">
    <location>
        <begin position="300"/>
        <end position="317"/>
    </location>
</feature>
<feature type="compositionally biased region" description="Polar residues" evidence="1">
    <location>
        <begin position="72"/>
        <end position="107"/>
    </location>
</feature>
<protein>
    <submittedName>
        <fullName evidence="4">Phosphoglycerol transferase</fullName>
    </submittedName>
</protein>
<accession>A0A4R0S901</accession>
<feature type="compositionally biased region" description="Low complexity" evidence="1">
    <location>
        <begin position="27"/>
        <end position="40"/>
    </location>
</feature>
<name>A0A4R0S901_BIFLL</name>
<dbReference type="Pfam" id="PF00884">
    <property type="entry name" value="Sulfatase"/>
    <property type="match status" value="1"/>
</dbReference>
<dbReference type="AlphaFoldDB" id="A0A4R0S901"/>
<feature type="compositionally biased region" description="Low complexity" evidence="1">
    <location>
        <begin position="162"/>
        <end position="176"/>
    </location>
</feature>
<dbReference type="EMBL" id="SHPO01000026">
    <property type="protein sequence ID" value="TCD76827.1"/>
    <property type="molecule type" value="Genomic_DNA"/>
</dbReference>
<gene>
    <name evidence="4" type="ORF">MCC10004_1834</name>
</gene>
<feature type="compositionally biased region" description="Polar residues" evidence="1">
    <location>
        <begin position="147"/>
        <end position="160"/>
    </location>
</feature>
<feature type="compositionally biased region" description="Basic and acidic residues" evidence="1">
    <location>
        <begin position="1"/>
        <end position="13"/>
    </location>
</feature>
<proteinExistence type="predicted"/>
<evidence type="ECO:0000313" key="5">
    <source>
        <dbReference type="Proteomes" id="UP000293475"/>
    </source>
</evidence>
<reference evidence="4 5" key="1">
    <citation type="journal article" date="2018" name="Sci. Rep.">
        <title>Genomic diversity and distribution of Bifidobacterium longum subsp. longum across the human lifespan.</title>
        <authorList>
            <person name="Odamaki T."/>
            <person name="Bottacini F."/>
            <person name="Kato K."/>
            <person name="Mitsuyama E."/>
            <person name="Yoshida K."/>
            <person name="Horigome A."/>
            <person name="Xiao J.Z."/>
            <person name="van Sinderen D."/>
        </authorList>
    </citation>
    <scope>NUCLEOTIDE SEQUENCE [LARGE SCALE GENOMIC DNA]</scope>
    <source>
        <strain evidence="4 5">MCC10004</strain>
    </source>
</reference>
<feature type="transmembrane region" description="Helical" evidence="2">
    <location>
        <begin position="360"/>
        <end position="377"/>
    </location>
</feature>
<organism evidence="4 5">
    <name type="scientific">Bifidobacterium longum subsp. longum</name>
    <dbReference type="NCBI Taxonomy" id="1679"/>
    <lineage>
        <taxon>Bacteria</taxon>
        <taxon>Bacillati</taxon>
        <taxon>Actinomycetota</taxon>
        <taxon>Actinomycetes</taxon>
        <taxon>Bifidobacteriales</taxon>
        <taxon>Bifidobacteriaceae</taxon>
        <taxon>Bifidobacterium</taxon>
    </lineage>
</organism>
<feature type="transmembrane region" description="Helical" evidence="2">
    <location>
        <begin position="277"/>
        <end position="295"/>
    </location>
</feature>
<feature type="region of interest" description="Disordered" evidence="1">
    <location>
        <begin position="62"/>
        <end position="177"/>
    </location>
</feature>
<dbReference type="SUPFAM" id="SSF53649">
    <property type="entry name" value="Alkaline phosphatase-like"/>
    <property type="match status" value="1"/>
</dbReference>
<keyword evidence="2" id="KW-0812">Transmembrane</keyword>
<dbReference type="GO" id="GO:0016740">
    <property type="term" value="F:transferase activity"/>
    <property type="evidence" value="ECO:0007669"/>
    <property type="project" value="UniProtKB-KW"/>
</dbReference>
<dbReference type="CDD" id="cd16015">
    <property type="entry name" value="LTA_synthase"/>
    <property type="match status" value="1"/>
</dbReference>
<keyword evidence="2" id="KW-0472">Membrane</keyword>
<keyword evidence="4" id="KW-0808">Transferase</keyword>